<evidence type="ECO:0000313" key="1">
    <source>
        <dbReference type="EMBL" id="AKU91721.1"/>
    </source>
</evidence>
<sequence>MTSERKVILAAAIGLALFLVFTELAPTAGRSAPSNFAPGKKVPVRITLVSADAYDLACAGSEAVADARCAFEKDGSPSEAAKSGKGILAPYMTVDNVLVLIPDLWSEPALAARLERDQPQGKNRDELKRFNARCDLDVQRKVSGFFVRWLPTAAWSARDDAWAGTISGCSID</sequence>
<accession>A0A0K1PE92</accession>
<dbReference type="EMBL" id="CP012332">
    <property type="protein sequence ID" value="AKU91721.1"/>
    <property type="molecule type" value="Genomic_DNA"/>
</dbReference>
<reference evidence="1 2" key="1">
    <citation type="submission" date="2015-08" db="EMBL/GenBank/DDBJ databases">
        <authorList>
            <person name="Babu N.S."/>
            <person name="Beckwith C.J."/>
            <person name="Beseler K.G."/>
            <person name="Brison A."/>
            <person name="Carone J.V."/>
            <person name="Caskin T.P."/>
            <person name="Diamond M."/>
            <person name="Durham M.E."/>
            <person name="Foxe J.M."/>
            <person name="Go M."/>
            <person name="Henderson B.A."/>
            <person name="Jones I.B."/>
            <person name="McGettigan J.A."/>
            <person name="Micheletti S.J."/>
            <person name="Nasrallah M.E."/>
            <person name="Ortiz D."/>
            <person name="Piller C.R."/>
            <person name="Privatt S.R."/>
            <person name="Schneider S.L."/>
            <person name="Sharp S."/>
            <person name="Smith T.C."/>
            <person name="Stanton J.D."/>
            <person name="Ullery H.E."/>
            <person name="Wilson R.J."/>
            <person name="Serrano M.G."/>
            <person name="Buck G."/>
            <person name="Lee V."/>
            <person name="Wang Y."/>
            <person name="Carvalho R."/>
            <person name="Voegtly L."/>
            <person name="Shi R."/>
            <person name="Duckworth R."/>
            <person name="Johnson A."/>
            <person name="Loviza R."/>
            <person name="Walstead R."/>
            <person name="Shah Z."/>
            <person name="Kiflezghi M."/>
            <person name="Wade K."/>
            <person name="Ball S.L."/>
            <person name="Bradley K.W."/>
            <person name="Asai D.J."/>
            <person name="Bowman C.A."/>
            <person name="Russell D.A."/>
            <person name="Pope W.H."/>
            <person name="Jacobs-Sera D."/>
            <person name="Hendrix R.W."/>
            <person name="Hatfull G.F."/>
        </authorList>
    </citation>
    <scope>NUCLEOTIDE SEQUENCE [LARGE SCALE GENOMIC DNA]</scope>
    <source>
        <strain evidence="1 2">DSM 27710</strain>
    </source>
</reference>
<dbReference type="KEGG" id="vin:AKJ08_2108"/>
<keyword evidence="2" id="KW-1185">Reference proteome</keyword>
<gene>
    <name evidence="1" type="ORF">AKJ08_2108</name>
</gene>
<dbReference type="Proteomes" id="UP000055590">
    <property type="component" value="Chromosome"/>
</dbReference>
<name>A0A0K1PE92_9BACT</name>
<proteinExistence type="predicted"/>
<organism evidence="1 2">
    <name type="scientific">Vulgatibacter incomptus</name>
    <dbReference type="NCBI Taxonomy" id="1391653"/>
    <lineage>
        <taxon>Bacteria</taxon>
        <taxon>Pseudomonadati</taxon>
        <taxon>Myxococcota</taxon>
        <taxon>Myxococcia</taxon>
        <taxon>Myxococcales</taxon>
        <taxon>Cystobacterineae</taxon>
        <taxon>Vulgatibacteraceae</taxon>
        <taxon>Vulgatibacter</taxon>
    </lineage>
</organism>
<evidence type="ECO:0000313" key="2">
    <source>
        <dbReference type="Proteomes" id="UP000055590"/>
    </source>
</evidence>
<dbReference type="AlphaFoldDB" id="A0A0K1PE92"/>
<protein>
    <submittedName>
        <fullName evidence="1">Uncharacterized protein</fullName>
    </submittedName>
</protein>